<evidence type="ECO:0000256" key="3">
    <source>
        <dbReference type="ARBA" id="ARBA00023026"/>
    </source>
</evidence>
<proteinExistence type="predicted"/>
<keyword evidence="5" id="KW-1185">Reference proteome</keyword>
<keyword evidence="3" id="KW-0843">Virulence</keyword>
<reference evidence="5" key="1">
    <citation type="journal article" date="2019" name="Int. J. Syst. Evol. Microbiol.">
        <title>The Global Catalogue of Microorganisms (GCM) 10K type strain sequencing project: providing services to taxonomists for standard genome sequencing and annotation.</title>
        <authorList>
            <consortium name="The Broad Institute Genomics Platform"/>
            <consortium name="The Broad Institute Genome Sequencing Center for Infectious Disease"/>
            <person name="Wu L."/>
            <person name="Ma J."/>
        </authorList>
    </citation>
    <scope>NUCLEOTIDE SEQUENCE [LARGE SCALE GENOMIC DNA]</scope>
    <source>
        <strain evidence="5">JCM 31486</strain>
    </source>
</reference>
<keyword evidence="2" id="KW-0964">Secreted</keyword>
<comment type="subcellular location">
    <subcellularLocation>
        <location evidence="1">Secreted</location>
    </subcellularLocation>
</comment>
<gene>
    <name evidence="4" type="ORF">ACFQ1S_29565</name>
</gene>
<dbReference type="InterPro" id="IPR003284">
    <property type="entry name" value="Sal_SpvB"/>
</dbReference>
<evidence type="ECO:0000313" key="5">
    <source>
        <dbReference type="Proteomes" id="UP001597045"/>
    </source>
</evidence>
<dbReference type="Pfam" id="PF03534">
    <property type="entry name" value="SpvB"/>
    <property type="match status" value="1"/>
</dbReference>
<evidence type="ECO:0000313" key="4">
    <source>
        <dbReference type="EMBL" id="MFD1049391.1"/>
    </source>
</evidence>
<evidence type="ECO:0000256" key="1">
    <source>
        <dbReference type="ARBA" id="ARBA00004613"/>
    </source>
</evidence>
<accession>A0ABW3MGC0</accession>
<dbReference type="EMBL" id="JBHTIS010002149">
    <property type="protein sequence ID" value="MFD1049391.1"/>
    <property type="molecule type" value="Genomic_DNA"/>
</dbReference>
<feature type="non-terminal residue" evidence="4">
    <location>
        <position position="318"/>
    </location>
</feature>
<evidence type="ECO:0000256" key="2">
    <source>
        <dbReference type="ARBA" id="ARBA00022525"/>
    </source>
</evidence>
<organism evidence="4 5">
    <name type="scientific">Kibdelosporangium lantanae</name>
    <dbReference type="NCBI Taxonomy" id="1497396"/>
    <lineage>
        <taxon>Bacteria</taxon>
        <taxon>Bacillati</taxon>
        <taxon>Actinomycetota</taxon>
        <taxon>Actinomycetes</taxon>
        <taxon>Pseudonocardiales</taxon>
        <taxon>Pseudonocardiaceae</taxon>
        <taxon>Kibdelosporangium</taxon>
    </lineage>
</organism>
<sequence>MGDARLSYPIEVPPGRGDARPDIALTYDSTGQNGWTGMGWSLGTQSIRIDTRWGVPRYDGGLETETYLLNGQQLTPVANRTELQARTAEKVFHTRVEGQFNRIVRHGDNPRNYWWEVTAKNGTRSIFGGPPDTTAETTTLTDESGDIAVWALREVRDANDNFVRYHNVLVSDVGVAGGTVPGSELYPKRITYTGQGRIEGRYSITFIRDRERGEPRRQDVEIDARNGFKQVTADLLRRIEIYLDDKPVRAYDLDYRTGAFAKTLLRSVTQYGEDLQPFTTHTFDYFDDIRTGTGAYQAFSAAEGWTTHDDSLGAGVPD</sequence>
<protein>
    <submittedName>
        <fullName evidence="4">SpvB/TcaC N-terminal domain-containing protein</fullName>
    </submittedName>
</protein>
<comment type="caution">
    <text evidence="4">The sequence shown here is derived from an EMBL/GenBank/DDBJ whole genome shotgun (WGS) entry which is preliminary data.</text>
</comment>
<dbReference type="Proteomes" id="UP001597045">
    <property type="component" value="Unassembled WGS sequence"/>
</dbReference>
<name>A0ABW3MGC0_9PSEU</name>